<organism evidence="1 2">
    <name type="scientific">Paracoccus salipaludis</name>
    <dbReference type="NCBI Taxonomy" id="2032623"/>
    <lineage>
        <taxon>Bacteria</taxon>
        <taxon>Pseudomonadati</taxon>
        <taxon>Pseudomonadota</taxon>
        <taxon>Alphaproteobacteria</taxon>
        <taxon>Rhodobacterales</taxon>
        <taxon>Paracoccaceae</taxon>
        <taxon>Paracoccus</taxon>
    </lineage>
</organism>
<proteinExistence type="predicted"/>
<dbReference type="EMBL" id="NSJZ01000035">
    <property type="protein sequence ID" value="PAU95053.1"/>
    <property type="molecule type" value="Genomic_DNA"/>
</dbReference>
<accession>A0A2A2GDS4</accession>
<evidence type="ECO:0000313" key="1">
    <source>
        <dbReference type="EMBL" id="PAU95053.1"/>
    </source>
</evidence>
<keyword evidence="2" id="KW-1185">Reference proteome</keyword>
<protein>
    <submittedName>
        <fullName evidence="1">Uncharacterized protein</fullName>
    </submittedName>
</protein>
<reference evidence="1 2" key="1">
    <citation type="submission" date="2017-09" db="EMBL/GenBank/DDBJ databases">
        <title>Paracoccus alkalisoli sp. nov., isolated from saline alkaline soil.</title>
        <authorList>
            <person name="Dong X."/>
            <person name="Zhang G."/>
        </authorList>
    </citation>
    <scope>NUCLEOTIDE SEQUENCE [LARGE SCALE GENOMIC DNA]</scope>
    <source>
        <strain evidence="1 2">WN007</strain>
    </source>
</reference>
<evidence type="ECO:0000313" key="2">
    <source>
        <dbReference type="Proteomes" id="UP000218023"/>
    </source>
</evidence>
<dbReference type="AlphaFoldDB" id="A0A2A2GDS4"/>
<dbReference type="Proteomes" id="UP000218023">
    <property type="component" value="Unassembled WGS sequence"/>
</dbReference>
<sequence length="63" mass="7610">MRQRQDAFLGPVQPAPQIGHRLLLAFKLGGQHFDPDPQDFFGRGRSCRWFLMWFHSLFRYRFQ</sequence>
<comment type="caution">
    <text evidence="1">The sequence shown here is derived from an EMBL/GenBank/DDBJ whole genome shotgun (WGS) entry which is preliminary data.</text>
</comment>
<name>A0A2A2GDS4_9RHOB</name>
<gene>
    <name evidence="1" type="ORF">CK240_16705</name>
</gene>